<dbReference type="Proteomes" id="UP001190700">
    <property type="component" value="Unassembled WGS sequence"/>
</dbReference>
<evidence type="ECO:0000313" key="2">
    <source>
        <dbReference type="EMBL" id="KAK3253432.1"/>
    </source>
</evidence>
<evidence type="ECO:0000313" key="3">
    <source>
        <dbReference type="Proteomes" id="UP001190700"/>
    </source>
</evidence>
<keyword evidence="1" id="KW-0472">Membrane</keyword>
<feature type="transmembrane region" description="Helical" evidence="1">
    <location>
        <begin position="151"/>
        <end position="170"/>
    </location>
</feature>
<reference evidence="2 3" key="1">
    <citation type="journal article" date="2015" name="Genome Biol. Evol.">
        <title>Comparative Genomics of a Bacterivorous Green Alga Reveals Evolutionary Causalities and Consequences of Phago-Mixotrophic Mode of Nutrition.</title>
        <authorList>
            <person name="Burns J.A."/>
            <person name="Paasch A."/>
            <person name="Narechania A."/>
            <person name="Kim E."/>
        </authorList>
    </citation>
    <scope>NUCLEOTIDE SEQUENCE [LARGE SCALE GENOMIC DNA]</scope>
    <source>
        <strain evidence="2 3">PLY_AMNH</strain>
    </source>
</reference>
<evidence type="ECO:0000256" key="1">
    <source>
        <dbReference type="SAM" id="Phobius"/>
    </source>
</evidence>
<keyword evidence="3" id="KW-1185">Reference proteome</keyword>
<proteinExistence type="predicted"/>
<gene>
    <name evidence="2" type="ORF">CYMTET_37322</name>
</gene>
<dbReference type="AlphaFoldDB" id="A0AAE0F6S5"/>
<name>A0AAE0F6S5_9CHLO</name>
<sequence length="176" mass="19790">MADGIMLILCATWRVMGGHHAIQGTVSAFILRVMLALVGYWWQPYSATFSLLVALYSEVRYLRTAAIYCKLLWVGEATEGHTTGNAAEPGVTSTQREEVSFFIRTVSTLHNVVERGRAELSTTPRYMHRPRFTQRLQQVGNLVRHYRAAQMLYVIMTTILVVFFAAGGKLRLLHGG</sequence>
<accession>A0AAE0F6S5</accession>
<feature type="transmembrane region" description="Helical" evidence="1">
    <location>
        <begin position="21"/>
        <end position="42"/>
    </location>
</feature>
<protein>
    <submittedName>
        <fullName evidence="2">Uncharacterized protein</fullName>
    </submittedName>
</protein>
<keyword evidence="1" id="KW-1133">Transmembrane helix</keyword>
<comment type="caution">
    <text evidence="2">The sequence shown here is derived from an EMBL/GenBank/DDBJ whole genome shotgun (WGS) entry which is preliminary data.</text>
</comment>
<dbReference type="EMBL" id="LGRX02024846">
    <property type="protein sequence ID" value="KAK3253432.1"/>
    <property type="molecule type" value="Genomic_DNA"/>
</dbReference>
<organism evidence="2 3">
    <name type="scientific">Cymbomonas tetramitiformis</name>
    <dbReference type="NCBI Taxonomy" id="36881"/>
    <lineage>
        <taxon>Eukaryota</taxon>
        <taxon>Viridiplantae</taxon>
        <taxon>Chlorophyta</taxon>
        <taxon>Pyramimonadophyceae</taxon>
        <taxon>Pyramimonadales</taxon>
        <taxon>Pyramimonadaceae</taxon>
        <taxon>Cymbomonas</taxon>
    </lineage>
</organism>
<keyword evidence="1" id="KW-0812">Transmembrane</keyword>